<dbReference type="InterPro" id="IPR017684">
    <property type="entry name" value="Phosphono-pyrv_decarboxylase"/>
</dbReference>
<keyword evidence="1" id="KW-0210">Decarboxylase</keyword>
<keyword evidence="6" id="KW-0670">Pyruvate</keyword>
<dbReference type="InterPro" id="IPR029061">
    <property type="entry name" value="THDP-binding"/>
</dbReference>
<sequence length="379" mass="41259">MISAEKFIELAAKRRFSLYTGVPCSYLKPLINRVITDDRLRYIPAANEGDAVAIAAGAELGGVRGIAMMQNSGLGNAINPLTSLTHTLRIPVLLIITLRGEPGGPEDEPQHELMGTITTAMLKTMRIPWDWFPAEEALLERVLDRAVTHMAEENLPYALVMKKGTVASSPAPLPLQIRSPQPRKTPPMVEPVSHRHDMLAALQRNCRPGDVLLATTGYTGRELFALGDKENQLYMVGSMGCLSSLALGLATARPERRIIAIDGDGALIMRMGALATIGHEHPANLLHLVLDNARYESTGSQYTVSGSLDFCRVAGACGYSHVSRLNQPEQLTDFLRESARGPALVHVPILPGTMETLPRPDVTPRQVAGRLRNHLDVHT</sequence>
<evidence type="ECO:0000313" key="6">
    <source>
        <dbReference type="EMBL" id="VFJ53135.1"/>
    </source>
</evidence>
<dbReference type="AlphaFoldDB" id="A0A450SIG2"/>
<gene>
    <name evidence="6" type="ORF">BECKFW1821B_GA0114236_10145</name>
</gene>
<dbReference type="InterPro" id="IPR011766">
    <property type="entry name" value="TPP_enzyme_TPP-bd"/>
</dbReference>
<keyword evidence="2" id="KW-0786">Thiamine pyrophosphate</keyword>
<dbReference type="GO" id="GO:0000287">
    <property type="term" value="F:magnesium ion binding"/>
    <property type="evidence" value="ECO:0007669"/>
    <property type="project" value="InterPro"/>
</dbReference>
<dbReference type="SUPFAM" id="SSF52518">
    <property type="entry name" value="Thiamin diphosphate-binding fold (THDP-binding)"/>
    <property type="match status" value="2"/>
</dbReference>
<evidence type="ECO:0000256" key="2">
    <source>
        <dbReference type="ARBA" id="ARBA00023052"/>
    </source>
</evidence>
<dbReference type="CDD" id="cd07035">
    <property type="entry name" value="TPP_PYR_POX_like"/>
    <property type="match status" value="1"/>
</dbReference>
<dbReference type="Gene3D" id="3.40.50.970">
    <property type="match status" value="2"/>
</dbReference>
<dbReference type="PROSITE" id="PS00187">
    <property type="entry name" value="TPP_ENZYMES"/>
    <property type="match status" value="1"/>
</dbReference>
<dbReference type="InterPro" id="IPR000399">
    <property type="entry name" value="TPP-bd_CS"/>
</dbReference>
<dbReference type="GO" id="GO:0032923">
    <property type="term" value="P:organic phosphonate biosynthetic process"/>
    <property type="evidence" value="ECO:0007669"/>
    <property type="project" value="InterPro"/>
</dbReference>
<evidence type="ECO:0000259" key="4">
    <source>
        <dbReference type="Pfam" id="PF02775"/>
    </source>
</evidence>
<dbReference type="PANTHER" id="PTHR42818:SF1">
    <property type="entry name" value="SULFOPYRUVATE DECARBOXYLASE"/>
    <property type="match status" value="1"/>
</dbReference>
<dbReference type="GO" id="GO:0030976">
    <property type="term" value="F:thiamine pyrophosphate binding"/>
    <property type="evidence" value="ECO:0007669"/>
    <property type="project" value="InterPro"/>
</dbReference>
<reference evidence="6" key="1">
    <citation type="submission" date="2019-02" db="EMBL/GenBank/DDBJ databases">
        <authorList>
            <person name="Gruber-Vodicka R. H."/>
            <person name="Seah K. B. B."/>
        </authorList>
    </citation>
    <scope>NUCLEOTIDE SEQUENCE</scope>
    <source>
        <strain evidence="6">BECK_BZ106</strain>
    </source>
</reference>
<evidence type="ECO:0000256" key="1">
    <source>
        <dbReference type="ARBA" id="ARBA00022793"/>
    </source>
</evidence>
<dbReference type="InterPro" id="IPR012001">
    <property type="entry name" value="Thiamin_PyroP_enz_TPP-bd_dom"/>
</dbReference>
<dbReference type="Pfam" id="PF02776">
    <property type="entry name" value="TPP_enzyme_N"/>
    <property type="match status" value="1"/>
</dbReference>
<evidence type="ECO:0000259" key="5">
    <source>
        <dbReference type="Pfam" id="PF02776"/>
    </source>
</evidence>
<keyword evidence="3" id="KW-0456">Lyase</keyword>
<dbReference type="InterPro" id="IPR051818">
    <property type="entry name" value="TPP_dependent_decarboxylase"/>
</dbReference>
<feature type="domain" description="Thiamine pyrophosphate enzyme TPP-binding" evidence="4">
    <location>
        <begin position="235"/>
        <end position="347"/>
    </location>
</feature>
<protein>
    <submittedName>
        <fullName evidence="6">Phosphonopyruvate decarboxylase</fullName>
    </submittedName>
</protein>
<evidence type="ECO:0000256" key="3">
    <source>
        <dbReference type="ARBA" id="ARBA00023239"/>
    </source>
</evidence>
<dbReference type="PANTHER" id="PTHR42818">
    <property type="entry name" value="SULFOPYRUVATE DECARBOXYLASE SUBUNIT ALPHA"/>
    <property type="match status" value="1"/>
</dbReference>
<proteinExistence type="predicted"/>
<dbReference type="Pfam" id="PF02775">
    <property type="entry name" value="TPP_enzyme_C"/>
    <property type="match status" value="1"/>
</dbReference>
<organism evidence="6">
    <name type="scientific">Candidatus Kentrum sp. FW</name>
    <dbReference type="NCBI Taxonomy" id="2126338"/>
    <lineage>
        <taxon>Bacteria</taxon>
        <taxon>Pseudomonadati</taxon>
        <taxon>Pseudomonadota</taxon>
        <taxon>Gammaproteobacteria</taxon>
        <taxon>Candidatus Kentrum</taxon>
    </lineage>
</organism>
<name>A0A450SIG2_9GAMM</name>
<dbReference type="EMBL" id="CAADFD010000014">
    <property type="protein sequence ID" value="VFJ53135.1"/>
    <property type="molecule type" value="Genomic_DNA"/>
</dbReference>
<dbReference type="NCBIfam" id="TIGR03297">
    <property type="entry name" value="Ppyr-DeCO2ase"/>
    <property type="match status" value="1"/>
</dbReference>
<feature type="domain" description="Thiamine pyrophosphate enzyme N-terminal TPP-binding" evidence="5">
    <location>
        <begin position="7"/>
        <end position="100"/>
    </location>
</feature>
<dbReference type="GO" id="GO:0033980">
    <property type="term" value="F:phosphonopyruvate decarboxylase activity"/>
    <property type="evidence" value="ECO:0007669"/>
    <property type="project" value="InterPro"/>
</dbReference>
<accession>A0A450SIG2</accession>